<dbReference type="AlphaFoldDB" id="A0A9P5GRV2"/>
<feature type="compositionally biased region" description="Polar residues" evidence="1">
    <location>
        <begin position="208"/>
        <end position="221"/>
    </location>
</feature>
<proteinExistence type="predicted"/>
<evidence type="ECO:0000256" key="1">
    <source>
        <dbReference type="SAM" id="MobiDB-lite"/>
    </source>
</evidence>
<feature type="region of interest" description="Disordered" evidence="1">
    <location>
        <begin position="126"/>
        <end position="623"/>
    </location>
</feature>
<keyword evidence="3" id="KW-1185">Reference proteome</keyword>
<feature type="compositionally biased region" description="Low complexity" evidence="1">
    <location>
        <begin position="581"/>
        <end position="590"/>
    </location>
</feature>
<feature type="compositionally biased region" description="Low complexity" evidence="1">
    <location>
        <begin position="468"/>
        <end position="477"/>
    </location>
</feature>
<feature type="compositionally biased region" description="Pro residues" evidence="1">
    <location>
        <begin position="548"/>
        <end position="567"/>
    </location>
</feature>
<feature type="compositionally biased region" description="Pro residues" evidence="1">
    <location>
        <begin position="478"/>
        <end position="489"/>
    </location>
</feature>
<dbReference type="OrthoDB" id="5421216at2759"/>
<feature type="compositionally biased region" description="Low complexity" evidence="1">
    <location>
        <begin position="366"/>
        <end position="424"/>
    </location>
</feature>
<feature type="compositionally biased region" description="Polar residues" evidence="1">
    <location>
        <begin position="355"/>
        <end position="365"/>
    </location>
</feature>
<feature type="compositionally biased region" description="Pro residues" evidence="1">
    <location>
        <begin position="425"/>
        <end position="445"/>
    </location>
</feature>
<feature type="compositionally biased region" description="Low complexity" evidence="1">
    <location>
        <begin position="134"/>
        <end position="153"/>
    </location>
</feature>
<evidence type="ECO:0000313" key="3">
    <source>
        <dbReference type="Proteomes" id="UP000722485"/>
    </source>
</evidence>
<feature type="compositionally biased region" description="Pro residues" evidence="1">
    <location>
        <begin position="164"/>
        <end position="174"/>
    </location>
</feature>
<dbReference type="Proteomes" id="UP000722485">
    <property type="component" value="Unassembled WGS sequence"/>
</dbReference>
<sequence length="623" mass="61147">MFLYQCAVDCSRGLMDHHEVSDMDALCNDIVTQRALFLCLANSCKSQTYGPALAYSISECSSLGATIGNLHPVEVHRFEPVQRQPTSITPRSEAGMLSFADEFTLSVACTAGSDGVLTLSLPSVGTSPTNQPVPYGASPAPGFPGSAAGPNSGFGSSSGVLYPPAGPQSPPTGPHSPSTGPQLPSPQFPPSGPQPPATGPQSPATGPQSPVTGPQSPATDHQSPATGPQSPSGPQSPGTGPQHPPGLQYHPQDQSGLGGIPSDPPLTSPSNQGPGNGASPNAGSDGHNPAEEDCDAVNDSSAHQSSGEQPQLAPISSPVNSAGGAHPDAQGSPNTQTLPIPVNFYPPTPDGASGAVNNNPGASSQGPSGDAGNNNNGGNPSPGANQGPSTGTNQGSANAPPSSGSGNGISPPTSGQSSSGSVQPLPQPVLQPPAQNPSPPSPPGPVGQSGTYPNGNDPSQTDEDCGDDPSGAPSSGGPVPPSPLTPPARPDGSPDCSSDENGPDCPKPDQGTSQSEAAPAPDIPPQGNENAEDCHAGDGSQTCQSAAPPAPQSPLPAPLPIPVPVPMPDDADCLGNTGDSPCAGPDAPATGPAPPSDGNAGDPDAVTGNGDPRNDPGGLCGEH</sequence>
<organism evidence="2 3">
    <name type="scientific">Cylindrodendrum hubeiense</name>
    <dbReference type="NCBI Taxonomy" id="595255"/>
    <lineage>
        <taxon>Eukaryota</taxon>
        <taxon>Fungi</taxon>
        <taxon>Dikarya</taxon>
        <taxon>Ascomycota</taxon>
        <taxon>Pezizomycotina</taxon>
        <taxon>Sordariomycetes</taxon>
        <taxon>Hypocreomycetidae</taxon>
        <taxon>Hypocreales</taxon>
        <taxon>Nectriaceae</taxon>
        <taxon>Cylindrodendrum</taxon>
    </lineage>
</organism>
<reference evidence="2" key="1">
    <citation type="submission" date="2020-03" db="EMBL/GenBank/DDBJ databases">
        <title>Draft Genome Sequence of Cylindrodendrum hubeiense.</title>
        <authorList>
            <person name="Buettner E."/>
            <person name="Kellner H."/>
        </authorList>
    </citation>
    <scope>NUCLEOTIDE SEQUENCE</scope>
    <source>
        <strain evidence="2">IHI 201604</strain>
    </source>
</reference>
<feature type="compositionally biased region" description="Polar residues" evidence="1">
    <location>
        <begin position="268"/>
        <end position="282"/>
    </location>
</feature>
<dbReference type="EMBL" id="JAANBB010000933">
    <property type="protein sequence ID" value="KAF7532017.1"/>
    <property type="molecule type" value="Genomic_DNA"/>
</dbReference>
<gene>
    <name evidence="2" type="ORF">G7Z17_g13682</name>
</gene>
<feature type="compositionally biased region" description="Polar residues" evidence="1">
    <location>
        <begin position="298"/>
        <end position="309"/>
    </location>
</feature>
<evidence type="ECO:0000313" key="2">
    <source>
        <dbReference type="EMBL" id="KAF7532017.1"/>
    </source>
</evidence>
<protein>
    <submittedName>
        <fullName evidence="2">Uncharacterized protein</fullName>
    </submittedName>
</protein>
<feature type="compositionally biased region" description="Low complexity" evidence="1">
    <location>
        <begin position="222"/>
        <end position="241"/>
    </location>
</feature>
<feature type="compositionally biased region" description="Pro residues" evidence="1">
    <location>
        <begin position="183"/>
        <end position="198"/>
    </location>
</feature>
<accession>A0A9P5GRV2</accession>
<name>A0A9P5GRV2_9HYPO</name>
<comment type="caution">
    <text evidence="2">The sequence shown here is derived from an EMBL/GenBank/DDBJ whole genome shotgun (WGS) entry which is preliminary data.</text>
</comment>